<organism evidence="1 2">
    <name type="scientific">Sphingobium yanoikuyae</name>
    <name type="common">Sphingomonas yanoikuyae</name>
    <dbReference type="NCBI Taxonomy" id="13690"/>
    <lineage>
        <taxon>Bacteria</taxon>
        <taxon>Pseudomonadati</taxon>
        <taxon>Pseudomonadota</taxon>
        <taxon>Alphaproteobacteria</taxon>
        <taxon>Sphingomonadales</taxon>
        <taxon>Sphingomonadaceae</taxon>
        <taxon>Sphingobium</taxon>
    </lineage>
</organism>
<dbReference type="RefSeq" id="WP_048938715.1">
    <property type="nucleotide sequence ID" value="NZ_CP020925.1"/>
</dbReference>
<reference evidence="1 2" key="1">
    <citation type="submission" date="2017-04" db="EMBL/GenBank/DDBJ databases">
        <title>Characterization, genome and methylation analysis of a phthalic acid esters degrading strain Sphingobium yanoikuyae SHJ.</title>
        <authorList>
            <person name="Feng L."/>
        </authorList>
    </citation>
    <scope>NUCLEOTIDE SEQUENCE [LARGE SCALE GENOMIC DNA]</scope>
    <source>
        <strain evidence="1 2">SHJ</strain>
    </source>
</reference>
<dbReference type="InterPro" id="IPR036806">
    <property type="entry name" value="YozE_SAM-like_sf"/>
</dbReference>
<evidence type="ECO:0008006" key="3">
    <source>
        <dbReference type="Google" id="ProtNLM"/>
    </source>
</evidence>
<gene>
    <name evidence="1" type="ORF">BV87_22205</name>
</gene>
<dbReference type="Proteomes" id="UP000037029">
    <property type="component" value="Chromosome"/>
</dbReference>
<name>A0A0J9CWZ2_SPHYA</name>
<evidence type="ECO:0000313" key="1">
    <source>
        <dbReference type="EMBL" id="ATP20825.1"/>
    </source>
</evidence>
<accession>A0A0J9CWZ2</accession>
<dbReference type="SUPFAM" id="SSF140652">
    <property type="entry name" value="YozE-like"/>
    <property type="match status" value="1"/>
</dbReference>
<sequence>MSINERSEPFGAWLLKQAGRDDWIGTLAKQAKSDPKFQKSLTPDDLRKRLHDAGAEGDTFDALDDAEAEWLNA</sequence>
<dbReference type="EMBL" id="CP020925">
    <property type="protein sequence ID" value="ATP20825.1"/>
    <property type="molecule type" value="Genomic_DNA"/>
</dbReference>
<proteinExistence type="predicted"/>
<dbReference type="AlphaFoldDB" id="A0A0J9CWZ2"/>
<protein>
    <recommendedName>
        <fullName evidence="3">YozE SAM-like domain-containing protein</fullName>
    </recommendedName>
</protein>
<evidence type="ECO:0000313" key="2">
    <source>
        <dbReference type="Proteomes" id="UP000037029"/>
    </source>
</evidence>